<keyword evidence="2 5" id="KW-0812">Transmembrane</keyword>
<dbReference type="Proteomes" id="UP001196661">
    <property type="component" value="Unassembled WGS sequence"/>
</dbReference>
<dbReference type="PANTHER" id="PTHR34457:SF3">
    <property type="entry name" value="PROTEIN TIC236, CHLOROPLASTIC"/>
    <property type="match status" value="1"/>
</dbReference>
<keyword evidence="3 5" id="KW-1133">Transmembrane helix</keyword>
<comment type="subcellular location">
    <subcellularLocation>
        <location evidence="1">Membrane</location>
        <topology evidence="1">Single-pass membrane protein</topology>
    </subcellularLocation>
</comment>
<proteinExistence type="predicted"/>
<dbReference type="Pfam" id="PF04357">
    <property type="entry name" value="TamB"/>
    <property type="match status" value="1"/>
</dbReference>
<evidence type="ECO:0000259" key="6">
    <source>
        <dbReference type="Pfam" id="PF04357"/>
    </source>
</evidence>
<feature type="domain" description="Translocation and assembly module TamB C-terminal" evidence="6">
    <location>
        <begin position="1423"/>
        <end position="1792"/>
    </location>
</feature>
<dbReference type="EMBL" id="JADOER010000004">
    <property type="protein sequence ID" value="MBT9311958.1"/>
    <property type="molecule type" value="Genomic_DNA"/>
</dbReference>
<evidence type="ECO:0000256" key="5">
    <source>
        <dbReference type="SAM" id="Phobius"/>
    </source>
</evidence>
<gene>
    <name evidence="7" type="ORF">IXB28_07045</name>
</gene>
<keyword evidence="8" id="KW-1185">Reference proteome</keyword>
<evidence type="ECO:0000313" key="7">
    <source>
        <dbReference type="EMBL" id="MBT9311958.1"/>
    </source>
</evidence>
<reference evidence="7 8" key="1">
    <citation type="journal article" date="2021" name="Mar. Drugs">
        <title>Genome Reduction and Secondary Metabolism of the Marine Sponge-Associated Cyanobacterium Leptothoe.</title>
        <authorList>
            <person name="Konstantinou D."/>
            <person name="Popin R.V."/>
            <person name="Fewer D.P."/>
            <person name="Sivonen K."/>
            <person name="Gkelis S."/>
        </authorList>
    </citation>
    <scope>NUCLEOTIDE SEQUENCE [LARGE SCALE GENOMIC DNA]</scope>
    <source>
        <strain evidence="7 8">TAU-MAC 1615</strain>
    </source>
</reference>
<dbReference type="InterPro" id="IPR007452">
    <property type="entry name" value="TamB_C"/>
</dbReference>
<evidence type="ECO:0000256" key="4">
    <source>
        <dbReference type="ARBA" id="ARBA00023136"/>
    </source>
</evidence>
<dbReference type="RefSeq" id="WP_215617810.1">
    <property type="nucleotide sequence ID" value="NZ_JADOER010000004.1"/>
</dbReference>
<evidence type="ECO:0000256" key="2">
    <source>
        <dbReference type="ARBA" id="ARBA00022692"/>
    </source>
</evidence>
<evidence type="ECO:0000256" key="3">
    <source>
        <dbReference type="ARBA" id="ARBA00022989"/>
    </source>
</evidence>
<name>A0ABS5Y296_9CYAN</name>
<sequence>MPSPNTERPPDRRRFWKLTAITLGAGTIIVGTVAFIGAWVFVNTGLTPLLERRLSKLLERELELGQLEALSWNGMQVGASALKATATDPTHVTADSVAVGFDLWRLIFQQELDIDLRLTGAKGYLEQHPEQGWLGIEVPTFEPPPQEPLVKVRMDDIDVVNGEITLVPLPADGAEPEPLLLRDVNGTVGIDPMQVDGQDSQQVVFESTTIPPGGGEIEFTGAVVPIASGNSEQPIQQKTRLGIKGEGVAAEAVMAFLLPTMGQRNFPMATTAGRVSGQWTVDFVPEQPVTVAGAGSVDNGQLQLAALPSEGPWGNTIDNIDVTARFKGTTITIDKAQGAYGELTATGTGTVDWAGDYDLVAQVPDIDLETLLERSEADVPIALSGLFESTVAITGPVLQPKIAADVVASGPVTIDRVVLNDLDADVVMQSDRIETLLDVVTVNQLTANPDIGGQITGSGVLNLANIPEAPPELDFTIEAANVPGDEVLALYDIQQLPFSLGAVAAQTTVVGSPADLATRINVQAPTLAYGGQVYPAQATAVFADGGLRIPQALVQVGAGSLTARGDVGRDRWQGDVVANNVNLEALGLAPLGSVDADVAVSGPLQGAGLNTIQALGDYRVQLMDGAIQGEATLRNGGWQTDATLAALGLRQFSPQLAGNTSGSLSLQGRLDALTLADVRAQGDLNFSAGLGGLSPRLAGFNTPLTTQFEWSSQELRIVQANSDQLQARGVVSTDVVGNQFRGIQGFILDVDAARYPLALLPTPVPLGGFASFEGRFLGTPTAPQLNGNLTLEQFGVNQVAFDPWLSGPISYGPQAGLAVDLAGLSGPTINGLDDGIALNFKTLRDLDFDVRWQGARAWGRTEGDFLRTSLQDLPLQALALPTVDRLGGGLQGTLSSQDDWLIDLARQTFVGGVVVEQPSLGYLNAQRLTGQITYRDRHLFAEQGELIFNACSNRLNNGSPPSHFYCVPGDTADSLYRFNGNVALDTLAYNANVSVENGDVGDVLTALAINDLQDLIQTFQAPLGGGALPPEQATQEILATRSVGDTSGSLQDQLRRLAEIQAIQDQAALAEAENPIPPLAQLTGRFDADVTISGRPQALPNLEFDVQGQDWRWGRDFTADRVIAQGELADGILTLQPLRMETVLSPVGAPPQLAFANLAGTLSLLDQDSSGLQLVAERLPIAAVRDMFNLPLGLRGEFNAIANFSGSIGNPTVRGDVVLANGSINNQPIEQAEGLFLYEDARLLLNGTLNQVNNPQPLTLVGDIPYAFDFMAVRPADDSISLTIDVADEGLALLNVLNDQVSWESGKGRVSLDVGGRLSQPIITGIMDVQDAVLRSPLLPDPLTDFVGRIVFENDQIIVQKLNGNYGNGRLQAVGRFPLGFPPLLSGAELAILGDQAISPSESALSPDGVSPAAAAVADAPAQHPSGALTVTLDDIDLDLRGIYRGRVKGQVVVGGSLLVGGPQLGGVVELANGRVFLPDGSTDPVANNLEEEASPFIPRFDNLKITLAKNIQIQQSNLLNVIADGNLRLTGPLRPFRAIEPEGEIRLRSGRINLLTTTFRLAGRDNVARFFPDRGIADPFLDIRLRTSVTETQQSNVVEATAFATSEVADASVDPFRATTGLETIRIRANYQGTASKLLESLFLSDIGDTVIELSSSPPRSRQEIINLLSGSYVAALQSGQGVINFFGGALLTRLQDFIGRTLNLSEFRLFPVTGASRFSSEDNSGSDLDVATEIGFDVTNNVTLSILEILTDSTPTEFNLRYRLTDEFTLRGTTNFDDRNRVLLEFETRF</sequence>
<dbReference type="PANTHER" id="PTHR34457">
    <property type="entry name" value="EMBRYO DEFECTIVE 2410"/>
    <property type="match status" value="1"/>
</dbReference>
<protein>
    <submittedName>
        <fullName evidence="7">Translocation/assembly module TamB domain-containing protein</fullName>
    </submittedName>
</protein>
<feature type="transmembrane region" description="Helical" evidence="5">
    <location>
        <begin position="20"/>
        <end position="42"/>
    </location>
</feature>
<comment type="caution">
    <text evidence="7">The sequence shown here is derived from an EMBL/GenBank/DDBJ whole genome shotgun (WGS) entry which is preliminary data.</text>
</comment>
<keyword evidence="4 5" id="KW-0472">Membrane</keyword>
<organism evidence="7 8">
    <name type="scientific">Leptothoe kymatousa TAU-MAC 1615</name>
    <dbReference type="NCBI Taxonomy" id="2364775"/>
    <lineage>
        <taxon>Bacteria</taxon>
        <taxon>Bacillati</taxon>
        <taxon>Cyanobacteriota</taxon>
        <taxon>Cyanophyceae</taxon>
        <taxon>Nodosilineales</taxon>
        <taxon>Cymatolegaceae</taxon>
        <taxon>Leptothoe</taxon>
        <taxon>Leptothoe kymatousa</taxon>
    </lineage>
</organism>
<evidence type="ECO:0000313" key="8">
    <source>
        <dbReference type="Proteomes" id="UP001196661"/>
    </source>
</evidence>
<dbReference type="InterPro" id="IPR053022">
    <property type="entry name" value="Chloroplast_translocon_comp"/>
</dbReference>
<accession>A0ABS5Y296</accession>
<evidence type="ECO:0000256" key="1">
    <source>
        <dbReference type="ARBA" id="ARBA00004167"/>
    </source>
</evidence>